<reference evidence="2 3" key="1">
    <citation type="submission" date="2020-08" db="EMBL/GenBank/DDBJ databases">
        <title>Whole genome shotgun sequence of Actinoplanes ianthinogenes NBRC 13996.</title>
        <authorList>
            <person name="Komaki H."/>
            <person name="Tamura T."/>
        </authorList>
    </citation>
    <scope>NUCLEOTIDE SEQUENCE [LARGE SCALE GENOMIC DNA]</scope>
    <source>
        <strain evidence="2 3">NBRC 13996</strain>
    </source>
</reference>
<evidence type="ECO:0000313" key="2">
    <source>
        <dbReference type="EMBL" id="BCJ48220.1"/>
    </source>
</evidence>
<organism evidence="2 3">
    <name type="scientific">Actinoplanes ianthinogenes</name>
    <dbReference type="NCBI Taxonomy" id="122358"/>
    <lineage>
        <taxon>Bacteria</taxon>
        <taxon>Bacillati</taxon>
        <taxon>Actinomycetota</taxon>
        <taxon>Actinomycetes</taxon>
        <taxon>Micromonosporales</taxon>
        <taxon>Micromonosporaceae</taxon>
        <taxon>Actinoplanes</taxon>
    </lineage>
</organism>
<keyword evidence="3" id="KW-1185">Reference proteome</keyword>
<dbReference type="InterPro" id="IPR018891">
    <property type="entry name" value="AIPR_C"/>
</dbReference>
<dbReference type="Pfam" id="PF10592">
    <property type="entry name" value="AIPR"/>
    <property type="match status" value="1"/>
</dbReference>
<sequence>MATVRKDNGLSSNDVILLQSMLENDRTQSASKMTPTDHHTFFAARHYLKQQFSLGHDDLLSGIVDGTKDCGIDAMYLFVNSMCLRDDDYHNFGRRPTVDLVIMQVKNSSGFTEPPLDKLIVNLPKLLDFGRDEDDLIEFANRRVIEISRRFLNIYRRLDMPELHISVAFASLRADHLHPSIERKANELNACIKRLFGGSTPRVDFLDAVGLSDLARKPDIVTRKLFLAENPISTSIGGYIGVVRLRDYDQFITTRTGELDATLFEANVRDYEGETAVNRSIQETLETSDPTEDFWWLNNGVTIVASKVQPANKVLELEAPQIVNGLQTSHEIFKRRLSGKSPDDRSVLVKVIQAAESSQRERIIRATNSQTPFGPSTLRATDKVQRQIEEYLSQRGLYYERRRRYYFNQSKPVDKIISIDEMGQAVLSVLVQTPHIARVSPGKIFEPEIYDTAFQASWDLATYGACIDILRDASDYLTIKEGLSGADDYRYHLAMLLGMAQSGKETPSPKDIALLIDHGFPHSMAGELLDLIKDEYAKADRTRKIRMYDRLAKDQHITQQIFERGRRYLRGMPAASGRRARRAPRRPISQR</sequence>
<gene>
    <name evidence="2" type="ORF">Aiant_88770</name>
</gene>
<dbReference type="Proteomes" id="UP000676967">
    <property type="component" value="Chromosome"/>
</dbReference>
<feature type="domain" description="Abortive phage infection protein C-terminal" evidence="1">
    <location>
        <begin position="264"/>
        <end position="446"/>
    </location>
</feature>
<dbReference type="EMBL" id="AP023356">
    <property type="protein sequence ID" value="BCJ48220.1"/>
    <property type="molecule type" value="Genomic_DNA"/>
</dbReference>
<accession>A0ABM7M9D2</accession>
<evidence type="ECO:0000313" key="3">
    <source>
        <dbReference type="Proteomes" id="UP000676967"/>
    </source>
</evidence>
<proteinExistence type="predicted"/>
<protein>
    <recommendedName>
        <fullName evidence="1">Abortive phage infection protein C-terminal domain-containing protein</fullName>
    </recommendedName>
</protein>
<name>A0ABM7M9D2_9ACTN</name>
<evidence type="ECO:0000259" key="1">
    <source>
        <dbReference type="Pfam" id="PF10592"/>
    </source>
</evidence>